<proteinExistence type="predicted"/>
<protein>
    <recommendedName>
        <fullName evidence="6">Htaa protein</fullName>
    </recommendedName>
</protein>
<dbReference type="Proteomes" id="UP000198891">
    <property type="component" value="Unassembled WGS sequence"/>
</dbReference>
<dbReference type="STRING" id="381665.SAMN05216554_1639"/>
<accession>A0A1H3N0L1</accession>
<sequence>MNRPTKMLAALGVAVAAVLGTAVAGPAAPAQAAGSVRVSVTGQPELVGVADPDYLTDVTVTGSGFQSIPSGFGGIYVFFGWVDGGAWAPSQGGATGSTYRYVYDDEANPVGYQVFVSFPGSSTEYAANGGEVSADGSWSASMKIPGASFESYDRNGDVTTVDCLAVQCGIITIGAHGVVNPSNESFTPISFQHLYSGDADAAAAAEAEKAAADAAAAAAAAAGSANTSLETDAPAPVSTTIIAAPTAASDDGNLVPILLGAVGGVGVLALAAIGFLVWAVLSSRRRAVLPAPAPAAAMAATDAGAGAGAGSPPASGIGGGVNARTAGGSGSSTGSGSGPGNGAGADSGRGA</sequence>
<keyword evidence="5" id="KW-1185">Reference proteome</keyword>
<organism evidence="4 5">
    <name type="scientific">Herbiconiux ginsengi</name>
    <dbReference type="NCBI Taxonomy" id="381665"/>
    <lineage>
        <taxon>Bacteria</taxon>
        <taxon>Bacillati</taxon>
        <taxon>Actinomycetota</taxon>
        <taxon>Actinomycetes</taxon>
        <taxon>Micrococcales</taxon>
        <taxon>Microbacteriaceae</taxon>
        <taxon>Herbiconiux</taxon>
    </lineage>
</organism>
<evidence type="ECO:0000256" key="1">
    <source>
        <dbReference type="SAM" id="MobiDB-lite"/>
    </source>
</evidence>
<reference evidence="4 5" key="1">
    <citation type="submission" date="2016-10" db="EMBL/GenBank/DDBJ databases">
        <authorList>
            <person name="de Groot N.N."/>
        </authorList>
    </citation>
    <scope>NUCLEOTIDE SEQUENCE [LARGE SCALE GENOMIC DNA]</scope>
    <source>
        <strain evidence="4 5">CGMCC 4.3491</strain>
    </source>
</reference>
<feature type="chain" id="PRO_5011615964" description="Htaa protein" evidence="3">
    <location>
        <begin position="33"/>
        <end position="351"/>
    </location>
</feature>
<gene>
    <name evidence="4" type="ORF">SAMN05216554_1639</name>
</gene>
<feature type="region of interest" description="Disordered" evidence="1">
    <location>
        <begin position="303"/>
        <end position="351"/>
    </location>
</feature>
<keyword evidence="3" id="KW-0732">Signal</keyword>
<dbReference type="EMBL" id="FNPZ01000001">
    <property type="protein sequence ID" value="SDY82348.1"/>
    <property type="molecule type" value="Genomic_DNA"/>
</dbReference>
<keyword evidence="2" id="KW-0472">Membrane</keyword>
<evidence type="ECO:0000256" key="2">
    <source>
        <dbReference type="SAM" id="Phobius"/>
    </source>
</evidence>
<dbReference type="Gene3D" id="2.60.40.230">
    <property type="entry name" value="Neocarzinostatin-like"/>
    <property type="match status" value="1"/>
</dbReference>
<dbReference type="RefSeq" id="WP_092551184.1">
    <property type="nucleotide sequence ID" value="NZ_FNPZ01000001.1"/>
</dbReference>
<keyword evidence="2" id="KW-0812">Transmembrane</keyword>
<feature type="compositionally biased region" description="Gly residues" evidence="1">
    <location>
        <begin position="316"/>
        <end position="351"/>
    </location>
</feature>
<feature type="transmembrane region" description="Helical" evidence="2">
    <location>
        <begin position="257"/>
        <end position="281"/>
    </location>
</feature>
<keyword evidence="2" id="KW-1133">Transmembrane helix</keyword>
<evidence type="ECO:0000256" key="3">
    <source>
        <dbReference type="SAM" id="SignalP"/>
    </source>
</evidence>
<feature type="compositionally biased region" description="Low complexity" evidence="1">
    <location>
        <begin position="303"/>
        <end position="315"/>
    </location>
</feature>
<dbReference type="OrthoDB" id="4775562at2"/>
<feature type="signal peptide" evidence="3">
    <location>
        <begin position="1"/>
        <end position="32"/>
    </location>
</feature>
<evidence type="ECO:0000313" key="5">
    <source>
        <dbReference type="Proteomes" id="UP000198891"/>
    </source>
</evidence>
<name>A0A1H3N0L1_9MICO</name>
<evidence type="ECO:0008006" key="6">
    <source>
        <dbReference type="Google" id="ProtNLM"/>
    </source>
</evidence>
<dbReference type="AlphaFoldDB" id="A0A1H3N0L1"/>
<evidence type="ECO:0000313" key="4">
    <source>
        <dbReference type="EMBL" id="SDY82348.1"/>
    </source>
</evidence>